<sequence>MGGVDQEELDALVAGNVRAARARLKLRQEDLADELGWSRPVVGTLENGNRRVTLADAVALCRALQISLPDLLAGAPADVFESLGIDRHKA</sequence>
<comment type="caution">
    <text evidence="2">The sequence shown here is derived from an EMBL/GenBank/DDBJ whole genome shotgun (WGS) entry which is preliminary data.</text>
</comment>
<dbReference type="CDD" id="cd00093">
    <property type="entry name" value="HTH_XRE"/>
    <property type="match status" value="1"/>
</dbReference>
<accession>A0A4R0KDF9</accession>
<protein>
    <submittedName>
        <fullName evidence="2">XRE family transcriptional regulator</fullName>
    </submittedName>
</protein>
<evidence type="ECO:0000313" key="3">
    <source>
        <dbReference type="Proteomes" id="UP000293342"/>
    </source>
</evidence>
<dbReference type="AlphaFoldDB" id="A0A4R0KDF9"/>
<feature type="domain" description="HTH cro/C1-type" evidence="1">
    <location>
        <begin position="17"/>
        <end position="71"/>
    </location>
</feature>
<name>A0A4R0KDF9_9ACTN</name>
<organism evidence="2 3">
    <name type="scientific">Kribbella capetownensis</name>
    <dbReference type="NCBI Taxonomy" id="1572659"/>
    <lineage>
        <taxon>Bacteria</taxon>
        <taxon>Bacillati</taxon>
        <taxon>Actinomycetota</taxon>
        <taxon>Actinomycetes</taxon>
        <taxon>Propionibacteriales</taxon>
        <taxon>Kribbellaceae</taxon>
        <taxon>Kribbella</taxon>
    </lineage>
</organism>
<proteinExistence type="predicted"/>
<dbReference type="OrthoDB" id="3831186at2"/>
<reference evidence="2 3" key="1">
    <citation type="submission" date="2019-02" db="EMBL/GenBank/DDBJ databases">
        <title>Kribbella capetownensis sp. nov. and Kribbella speibonae sp. nov., isolated from soil.</title>
        <authorList>
            <person name="Curtis S.M."/>
            <person name="Norton I."/>
            <person name="Everest G.J."/>
            <person name="Meyers P.R."/>
        </authorList>
    </citation>
    <scope>NUCLEOTIDE SEQUENCE [LARGE SCALE GENOMIC DNA]</scope>
    <source>
        <strain evidence="2 3">YM53</strain>
    </source>
</reference>
<gene>
    <name evidence="2" type="ORF">E0H75_07125</name>
</gene>
<dbReference type="PROSITE" id="PS50943">
    <property type="entry name" value="HTH_CROC1"/>
    <property type="match status" value="1"/>
</dbReference>
<dbReference type="SUPFAM" id="SSF47413">
    <property type="entry name" value="lambda repressor-like DNA-binding domains"/>
    <property type="match status" value="1"/>
</dbReference>
<dbReference type="Gene3D" id="1.10.260.40">
    <property type="entry name" value="lambda repressor-like DNA-binding domains"/>
    <property type="match status" value="1"/>
</dbReference>
<dbReference type="Proteomes" id="UP000293342">
    <property type="component" value="Unassembled WGS sequence"/>
</dbReference>
<evidence type="ECO:0000259" key="1">
    <source>
        <dbReference type="PROSITE" id="PS50943"/>
    </source>
</evidence>
<dbReference type="InterPro" id="IPR001387">
    <property type="entry name" value="Cro/C1-type_HTH"/>
</dbReference>
<dbReference type="GO" id="GO:0003677">
    <property type="term" value="F:DNA binding"/>
    <property type="evidence" value="ECO:0007669"/>
    <property type="project" value="InterPro"/>
</dbReference>
<dbReference type="SMART" id="SM00530">
    <property type="entry name" value="HTH_XRE"/>
    <property type="match status" value="1"/>
</dbReference>
<dbReference type="EMBL" id="SJKD01000001">
    <property type="protein sequence ID" value="TCC53455.1"/>
    <property type="molecule type" value="Genomic_DNA"/>
</dbReference>
<dbReference type="InterPro" id="IPR010982">
    <property type="entry name" value="Lambda_DNA-bd_dom_sf"/>
</dbReference>
<dbReference type="Pfam" id="PF01381">
    <property type="entry name" value="HTH_3"/>
    <property type="match status" value="1"/>
</dbReference>
<evidence type="ECO:0000313" key="2">
    <source>
        <dbReference type="EMBL" id="TCC53455.1"/>
    </source>
</evidence>
<keyword evidence="3" id="KW-1185">Reference proteome</keyword>